<feature type="binding site" evidence="9">
    <location>
        <position position="269"/>
    </location>
    <ligand>
        <name>Mn(2+)</name>
        <dbReference type="ChEBI" id="CHEBI:29035"/>
        <label>2</label>
    </ligand>
</feature>
<evidence type="ECO:0000313" key="12">
    <source>
        <dbReference type="Proteomes" id="UP000319941"/>
    </source>
</evidence>
<keyword evidence="9" id="KW-0963">Cytoplasm</keyword>
<keyword evidence="8 9" id="KW-0464">Manganese</keyword>
<comment type="similarity">
    <text evidence="3 9">Belongs to the peptidase M17 family.</text>
</comment>
<evidence type="ECO:0000256" key="1">
    <source>
        <dbReference type="ARBA" id="ARBA00000135"/>
    </source>
</evidence>
<dbReference type="GO" id="GO:0005737">
    <property type="term" value="C:cytoplasm"/>
    <property type="evidence" value="ECO:0007669"/>
    <property type="project" value="UniProtKB-SubCell"/>
</dbReference>
<feature type="binding site" evidence="9">
    <location>
        <position position="274"/>
    </location>
    <ligand>
        <name>Mn(2+)</name>
        <dbReference type="ChEBI" id="CHEBI:29035"/>
        <label>1</label>
    </ligand>
</feature>
<dbReference type="STRING" id="553385.GCA_000591415_03128"/>
<reference evidence="11 12" key="1">
    <citation type="submission" date="2019-07" db="EMBL/GenBank/DDBJ databases">
        <title>Diversity of Bacteria from Kongsfjorden, Arctic.</title>
        <authorList>
            <person name="Yu Y."/>
        </authorList>
    </citation>
    <scope>NUCLEOTIDE SEQUENCE [LARGE SCALE GENOMIC DNA]</scope>
    <source>
        <strain evidence="11 12">SM1923</strain>
    </source>
</reference>
<dbReference type="NCBIfam" id="NF002077">
    <property type="entry name" value="PRK00913.2-4"/>
    <property type="match status" value="1"/>
</dbReference>
<accession>A0A558HUS1</accession>
<evidence type="ECO:0000256" key="3">
    <source>
        <dbReference type="ARBA" id="ARBA00009528"/>
    </source>
</evidence>
<dbReference type="AlphaFoldDB" id="A0A558HUS1"/>
<dbReference type="PROSITE" id="PS00631">
    <property type="entry name" value="CYTOSOL_AP"/>
    <property type="match status" value="1"/>
</dbReference>
<dbReference type="PANTHER" id="PTHR11963">
    <property type="entry name" value="LEUCINE AMINOPEPTIDASE-RELATED"/>
    <property type="match status" value="1"/>
</dbReference>
<dbReference type="GO" id="GO:0006508">
    <property type="term" value="P:proteolysis"/>
    <property type="evidence" value="ECO:0007669"/>
    <property type="project" value="UniProtKB-KW"/>
</dbReference>
<evidence type="ECO:0000256" key="8">
    <source>
        <dbReference type="ARBA" id="ARBA00023211"/>
    </source>
</evidence>
<proteinExistence type="inferred from homology"/>
<organism evidence="11 12">
    <name type="scientific">Cobetia crustatorum</name>
    <dbReference type="NCBI Taxonomy" id="553385"/>
    <lineage>
        <taxon>Bacteria</taxon>
        <taxon>Pseudomonadati</taxon>
        <taxon>Pseudomonadota</taxon>
        <taxon>Gammaproteobacteria</taxon>
        <taxon>Oceanospirillales</taxon>
        <taxon>Halomonadaceae</taxon>
        <taxon>Cobetia</taxon>
    </lineage>
</organism>
<dbReference type="Gene3D" id="3.40.630.10">
    <property type="entry name" value="Zn peptidases"/>
    <property type="match status" value="1"/>
</dbReference>
<keyword evidence="12" id="KW-1185">Reference proteome</keyword>
<feature type="binding site" evidence="9">
    <location>
        <position position="351"/>
    </location>
    <ligand>
        <name>Mn(2+)</name>
        <dbReference type="ChEBI" id="CHEBI:29035"/>
        <label>1</label>
    </ligand>
</feature>
<comment type="cofactor">
    <cofactor evidence="9">
        <name>Mn(2+)</name>
        <dbReference type="ChEBI" id="CHEBI:29035"/>
    </cofactor>
    <text evidence="9">Binds 2 manganese ions per subunit.</text>
</comment>
<comment type="caution">
    <text evidence="11">The sequence shown here is derived from an EMBL/GenBank/DDBJ whole genome shotgun (WGS) entry which is preliminary data.</text>
</comment>
<dbReference type="InterPro" id="IPR011356">
    <property type="entry name" value="Leucine_aapep/pepB"/>
</dbReference>
<feature type="binding site" evidence="9">
    <location>
        <position position="353"/>
    </location>
    <ligand>
        <name>Mn(2+)</name>
        <dbReference type="ChEBI" id="CHEBI:29035"/>
        <label>1</label>
    </ligand>
</feature>
<gene>
    <name evidence="9" type="primary">pepA</name>
    <name evidence="11" type="ORF">FQP86_04240</name>
</gene>
<dbReference type="HAMAP" id="MF_00181">
    <property type="entry name" value="Cytosol_peptidase_M17"/>
    <property type="match status" value="1"/>
</dbReference>
<dbReference type="GO" id="GO:0070006">
    <property type="term" value="F:metalloaminopeptidase activity"/>
    <property type="evidence" value="ECO:0007669"/>
    <property type="project" value="InterPro"/>
</dbReference>
<evidence type="ECO:0000256" key="4">
    <source>
        <dbReference type="ARBA" id="ARBA00022438"/>
    </source>
</evidence>
<evidence type="ECO:0000256" key="9">
    <source>
        <dbReference type="HAMAP-Rule" id="MF_00181"/>
    </source>
</evidence>
<evidence type="ECO:0000256" key="6">
    <source>
        <dbReference type="ARBA" id="ARBA00022723"/>
    </source>
</evidence>
<dbReference type="Pfam" id="PF02789">
    <property type="entry name" value="Peptidase_M17_N"/>
    <property type="match status" value="1"/>
</dbReference>
<comment type="catalytic activity">
    <reaction evidence="1 9">
        <text>Release of an N-terminal amino acid, Xaa-|-Yaa-, in which Xaa is preferably Leu, but may be other amino acids including Pro although not Arg or Lys, and Yaa may be Pro. Amino acid amides and methyl esters are also readily hydrolyzed, but rates on arylamides are exceedingly low.</text>
        <dbReference type="EC" id="3.4.11.1"/>
    </reaction>
</comment>
<dbReference type="Gene3D" id="3.40.220.10">
    <property type="entry name" value="Leucine Aminopeptidase, subunit E, domain 1"/>
    <property type="match status" value="1"/>
</dbReference>
<feature type="binding site" evidence="9">
    <location>
        <position position="353"/>
    </location>
    <ligand>
        <name>Mn(2+)</name>
        <dbReference type="ChEBI" id="CHEBI:29035"/>
        <label>2</label>
    </ligand>
</feature>
<sequence>MEFPVVIANPAQLETACVVVPVLEGDLSGAAARLDDASEKLISQLIERGDFKPELGNTLLVPFAPGLGAQRLLLVGFGNEDKLDESRFKRGLDAAMIALLKLPIEDAAFAGVNELSIELRDADWKARMLAESALRNAYRFTEMKSKPGEPVSLTRLSVVSADKGQRAELEAGLHIGAAIGEGVSEARTLGNLPGNVCTPRYLGERAEQLGQASAGALKVTVLGEEELEALGALSLLSVGRGSEEPSRLIVMEYRGAEDENEAPHVLVGKGITFDTGGISLKPGAGMDEMKYDMGGAASVFGTMRTVLALKPKLNIIGIVASAENMPDGRATKPGDIIKTLKGLTVEVLNTDAEGRLVLCDALTYAERFEPASVVDIATLTGACVIALGNHATGLISNDDDLALDLLDAGEEAWDRAWHMPLWDEYQSQLDSNFADIANIGGREAGMITAGCFLSRFADTFPWAHLDIAGTAWMSGKQKGASGRPVGLLTQYLLDREAELNTPQEETV</sequence>
<dbReference type="InterPro" id="IPR000819">
    <property type="entry name" value="Peptidase_M17_C"/>
</dbReference>
<dbReference type="EC" id="3.4.11.10" evidence="9"/>
<comment type="function">
    <text evidence="9">Presumably involved in the processing and regular turnover of intracellular proteins. Catalyzes the removal of unsubstituted N-terminal amino acids from various peptides.</text>
</comment>
<dbReference type="SUPFAM" id="SSF53187">
    <property type="entry name" value="Zn-dependent exopeptidases"/>
    <property type="match status" value="1"/>
</dbReference>
<keyword evidence="6 9" id="KW-0479">Metal-binding</keyword>
<dbReference type="OrthoDB" id="9809354at2"/>
<dbReference type="InterPro" id="IPR043472">
    <property type="entry name" value="Macro_dom-like"/>
</dbReference>
<dbReference type="PRINTS" id="PR00481">
    <property type="entry name" value="LAMNOPPTDASE"/>
</dbReference>
<dbReference type="EC" id="3.4.11.1" evidence="9"/>
<dbReference type="SUPFAM" id="SSF52949">
    <property type="entry name" value="Macro domain-like"/>
    <property type="match status" value="1"/>
</dbReference>
<evidence type="ECO:0000259" key="10">
    <source>
        <dbReference type="PROSITE" id="PS00631"/>
    </source>
</evidence>
<feature type="binding site" evidence="9">
    <location>
        <position position="292"/>
    </location>
    <ligand>
        <name>Mn(2+)</name>
        <dbReference type="ChEBI" id="CHEBI:29035"/>
        <label>2</label>
    </ligand>
</feature>
<dbReference type="GO" id="GO:0030145">
    <property type="term" value="F:manganese ion binding"/>
    <property type="evidence" value="ECO:0007669"/>
    <property type="project" value="UniProtKB-UniRule"/>
</dbReference>
<dbReference type="InterPro" id="IPR023042">
    <property type="entry name" value="Peptidase_M17_leu_NH2_pept"/>
</dbReference>
<keyword evidence="5 9" id="KW-0645">Protease</keyword>
<feature type="active site" evidence="9">
    <location>
        <position position="355"/>
    </location>
</feature>
<feature type="binding site" evidence="9">
    <location>
        <position position="274"/>
    </location>
    <ligand>
        <name>Mn(2+)</name>
        <dbReference type="ChEBI" id="CHEBI:29035"/>
        <label>2</label>
    </ligand>
</feature>
<evidence type="ECO:0000256" key="7">
    <source>
        <dbReference type="ARBA" id="ARBA00022801"/>
    </source>
</evidence>
<dbReference type="CDD" id="cd00433">
    <property type="entry name" value="Peptidase_M17"/>
    <property type="match status" value="1"/>
</dbReference>
<feature type="active site" evidence="9">
    <location>
        <position position="281"/>
    </location>
</feature>
<evidence type="ECO:0000256" key="2">
    <source>
        <dbReference type="ARBA" id="ARBA00000967"/>
    </source>
</evidence>
<dbReference type="InterPro" id="IPR008283">
    <property type="entry name" value="Peptidase_M17_N"/>
</dbReference>
<dbReference type="NCBIfam" id="NF002074">
    <property type="entry name" value="PRK00913.1-4"/>
    <property type="match status" value="1"/>
</dbReference>
<keyword evidence="7 9" id="KW-0378">Hydrolase</keyword>
<comment type="subcellular location">
    <subcellularLocation>
        <location evidence="9">Cytoplasm</location>
    </subcellularLocation>
</comment>
<dbReference type="PANTHER" id="PTHR11963:SF23">
    <property type="entry name" value="CYTOSOL AMINOPEPTIDASE"/>
    <property type="match status" value="1"/>
</dbReference>
<keyword evidence="4 9" id="KW-0031">Aminopeptidase</keyword>
<dbReference type="EMBL" id="VNFH01000002">
    <property type="protein sequence ID" value="TVU72871.1"/>
    <property type="molecule type" value="Genomic_DNA"/>
</dbReference>
<evidence type="ECO:0000313" key="11">
    <source>
        <dbReference type="EMBL" id="TVU72871.1"/>
    </source>
</evidence>
<dbReference type="RefSeq" id="WP_024952945.1">
    <property type="nucleotide sequence ID" value="NZ_CAWOWR010000076.1"/>
</dbReference>
<comment type="catalytic activity">
    <reaction evidence="2 9">
        <text>Release of an N-terminal amino acid, preferentially leucine, but not glutamic or aspartic acids.</text>
        <dbReference type="EC" id="3.4.11.10"/>
    </reaction>
</comment>
<dbReference type="Proteomes" id="UP000319941">
    <property type="component" value="Unassembled WGS sequence"/>
</dbReference>
<feature type="domain" description="Cytosol aminopeptidase" evidence="10">
    <location>
        <begin position="349"/>
        <end position="356"/>
    </location>
</feature>
<dbReference type="Pfam" id="PF00883">
    <property type="entry name" value="Peptidase_M17"/>
    <property type="match status" value="1"/>
</dbReference>
<protein>
    <recommendedName>
        <fullName evidence="9">Probable cytosol aminopeptidase</fullName>
        <ecNumber evidence="9">3.4.11.1</ecNumber>
    </recommendedName>
    <alternativeName>
        <fullName evidence="9">Leucine aminopeptidase</fullName>
        <shortName evidence="9">LAP</shortName>
        <ecNumber evidence="9">3.4.11.10</ecNumber>
    </alternativeName>
    <alternativeName>
        <fullName evidence="9">Leucyl aminopeptidase</fullName>
    </alternativeName>
</protein>
<evidence type="ECO:0000256" key="5">
    <source>
        <dbReference type="ARBA" id="ARBA00022670"/>
    </source>
</evidence>
<name>A0A558HUS1_9GAMM</name>
<dbReference type="FunFam" id="3.40.630.10:FF:000004">
    <property type="entry name" value="Probable cytosol aminopeptidase"/>
    <property type="match status" value="1"/>
</dbReference>